<evidence type="ECO:0000259" key="1">
    <source>
        <dbReference type="Pfam" id="PF14512"/>
    </source>
</evidence>
<organism evidence="2 3">
    <name type="scientific">Butyrivibrio fibrisolvens DSM 3071</name>
    <dbReference type="NCBI Taxonomy" id="1121131"/>
    <lineage>
        <taxon>Bacteria</taxon>
        <taxon>Bacillati</taxon>
        <taxon>Bacillota</taxon>
        <taxon>Clostridia</taxon>
        <taxon>Lachnospirales</taxon>
        <taxon>Lachnospiraceae</taxon>
        <taxon>Butyrivibrio</taxon>
    </lineage>
</organism>
<evidence type="ECO:0000313" key="3">
    <source>
        <dbReference type="Proteomes" id="UP000184278"/>
    </source>
</evidence>
<dbReference type="OrthoDB" id="9814075at2"/>
<dbReference type="EMBL" id="FQXK01000047">
    <property type="protein sequence ID" value="SHI91511.1"/>
    <property type="molecule type" value="Genomic_DNA"/>
</dbReference>
<dbReference type="InterPro" id="IPR029478">
    <property type="entry name" value="TM1586_NiRdase"/>
</dbReference>
<name>A0A1M6F1H7_BUTFI</name>
<dbReference type="Proteomes" id="UP000184278">
    <property type="component" value="Unassembled WGS sequence"/>
</dbReference>
<sequence length="222" mass="24300">MDIKEAIKNRHSVRQYSSDRITGEVKLSLEKLIQECNEVSGLNIQLITEDPECFDTLLSHYGKFSGVNNYIALVGDKKLKNLDDLAGYYGEKIVLEAQMLGLNTCWVAGTYGRGKCKAKLVAGEKIVCVIALGYGLNSGTSHKSKNLSKLCGVPENDMPAWFKEGIDAALLAPTALNQQKFFITIDGEEAKIKAGFGSLTKLDMGIVRYNFEAASGHKCRIA</sequence>
<dbReference type="AlphaFoldDB" id="A0A1M6F1H7"/>
<dbReference type="RefSeq" id="WP_073390135.1">
    <property type="nucleotide sequence ID" value="NZ_FQXK01000047.1"/>
</dbReference>
<keyword evidence="3" id="KW-1185">Reference proteome</keyword>
<dbReference type="Gene3D" id="3.40.109.10">
    <property type="entry name" value="NADH Oxidase"/>
    <property type="match status" value="1"/>
</dbReference>
<proteinExistence type="predicted"/>
<dbReference type="GeneID" id="89511064"/>
<dbReference type="SUPFAM" id="SSF55469">
    <property type="entry name" value="FMN-dependent nitroreductase-like"/>
    <property type="match status" value="1"/>
</dbReference>
<dbReference type="STRING" id="1121131.SAMN02745229_03826"/>
<feature type="domain" description="Putative nitroreductase TM1586" evidence="1">
    <location>
        <begin position="2"/>
        <end position="215"/>
    </location>
</feature>
<dbReference type="Pfam" id="PF14512">
    <property type="entry name" value="TM1586_NiRdase"/>
    <property type="match status" value="1"/>
</dbReference>
<gene>
    <name evidence="2" type="ORF">SAMN02745229_03826</name>
</gene>
<dbReference type="GO" id="GO:0016491">
    <property type="term" value="F:oxidoreductase activity"/>
    <property type="evidence" value="ECO:0007669"/>
    <property type="project" value="InterPro"/>
</dbReference>
<reference evidence="3" key="1">
    <citation type="submission" date="2016-11" db="EMBL/GenBank/DDBJ databases">
        <authorList>
            <person name="Varghese N."/>
            <person name="Submissions S."/>
        </authorList>
    </citation>
    <scope>NUCLEOTIDE SEQUENCE [LARGE SCALE GENOMIC DNA]</scope>
    <source>
        <strain evidence="3">DSM 3071</strain>
    </source>
</reference>
<dbReference type="InterPro" id="IPR000415">
    <property type="entry name" value="Nitroreductase-like"/>
</dbReference>
<protein>
    <submittedName>
        <fullName evidence="2">Putative TM nitroreductase</fullName>
    </submittedName>
</protein>
<evidence type="ECO:0000313" key="2">
    <source>
        <dbReference type="EMBL" id="SHI91511.1"/>
    </source>
</evidence>
<accession>A0A1M6F1H7</accession>